<keyword evidence="3" id="KW-1185">Reference proteome</keyword>
<comment type="caution">
    <text evidence="2">The sequence shown here is derived from an EMBL/GenBank/DDBJ whole genome shotgun (WGS) entry which is preliminary data.</text>
</comment>
<organism evidence="2 3">
    <name type="scientific">Paragemmobacter straminiformis</name>
    <dbReference type="NCBI Taxonomy" id="2045119"/>
    <lineage>
        <taxon>Bacteria</taxon>
        <taxon>Pseudomonadati</taxon>
        <taxon>Pseudomonadota</taxon>
        <taxon>Alphaproteobacteria</taxon>
        <taxon>Rhodobacterales</taxon>
        <taxon>Paracoccaceae</taxon>
        <taxon>Paragemmobacter</taxon>
    </lineage>
</organism>
<proteinExistence type="predicted"/>
<dbReference type="RefSeq" id="WP_185797224.1">
    <property type="nucleotide sequence ID" value="NZ_JACLQD010000002.1"/>
</dbReference>
<feature type="signal peptide" evidence="1">
    <location>
        <begin position="1"/>
        <end position="22"/>
    </location>
</feature>
<dbReference type="AlphaFoldDB" id="A0A842I6E4"/>
<sequence length="188" mass="18696">MSKATFGGLALALLAGIPCAFAQDVASGDSASATLFAPKAAEVEMTAPDLLPKDQSKVLKMVARDQLYYAAIAISPDEGLMSEATVAAANYHSVEAASAVALAECNAKKTGAAECVVAAVVRPEGWQPGGVQLSSDATAAFQSAYDGGAMALSAATGSWGIGADEAAAIAACVEKNPKAVDCAVAIKG</sequence>
<name>A0A842I6E4_9RHOB</name>
<evidence type="ECO:0000256" key="1">
    <source>
        <dbReference type="SAM" id="SignalP"/>
    </source>
</evidence>
<feature type="chain" id="PRO_5032645599" evidence="1">
    <location>
        <begin position="23"/>
        <end position="188"/>
    </location>
</feature>
<evidence type="ECO:0000313" key="3">
    <source>
        <dbReference type="Proteomes" id="UP000555411"/>
    </source>
</evidence>
<dbReference type="EMBL" id="JACLQD010000002">
    <property type="protein sequence ID" value="MBC2835642.1"/>
    <property type="molecule type" value="Genomic_DNA"/>
</dbReference>
<reference evidence="2 3" key="1">
    <citation type="journal article" date="2017" name="Int. J. Syst. Evol. Microbiol.">
        <title>Gemmobacter straminiformis sp. nov., isolated from an artificial fountain.</title>
        <authorList>
            <person name="Kang J.Y."/>
            <person name="Kim M.J."/>
            <person name="Chun J."/>
            <person name="Son K.P."/>
            <person name="Jahng K.Y."/>
        </authorList>
    </citation>
    <scope>NUCLEOTIDE SEQUENCE [LARGE SCALE GENOMIC DNA]</scope>
    <source>
        <strain evidence="2 3">CAM-8</strain>
    </source>
</reference>
<evidence type="ECO:0000313" key="2">
    <source>
        <dbReference type="EMBL" id="MBC2835642.1"/>
    </source>
</evidence>
<accession>A0A842I6E4</accession>
<gene>
    <name evidence="2" type="ORF">H7F16_08990</name>
</gene>
<protein>
    <submittedName>
        <fullName evidence="2">5-aminolevulic acid synthase</fullName>
    </submittedName>
</protein>
<dbReference type="Proteomes" id="UP000555411">
    <property type="component" value="Unassembled WGS sequence"/>
</dbReference>
<keyword evidence="1" id="KW-0732">Signal</keyword>